<evidence type="ECO:0008006" key="3">
    <source>
        <dbReference type="Google" id="ProtNLM"/>
    </source>
</evidence>
<evidence type="ECO:0000313" key="1">
    <source>
        <dbReference type="EMBL" id="KIL66973.1"/>
    </source>
</evidence>
<proteinExistence type="predicted"/>
<organism evidence="1 2">
    <name type="scientific">Amanita muscaria (strain Koide BX008)</name>
    <dbReference type="NCBI Taxonomy" id="946122"/>
    <lineage>
        <taxon>Eukaryota</taxon>
        <taxon>Fungi</taxon>
        <taxon>Dikarya</taxon>
        <taxon>Basidiomycota</taxon>
        <taxon>Agaricomycotina</taxon>
        <taxon>Agaricomycetes</taxon>
        <taxon>Agaricomycetidae</taxon>
        <taxon>Agaricales</taxon>
        <taxon>Pluteineae</taxon>
        <taxon>Amanitaceae</taxon>
        <taxon>Amanita</taxon>
    </lineage>
</organism>
<dbReference type="HOGENOM" id="CLU_115004_0_0_1"/>
<accession>A0A0C2XDP3</accession>
<reference evidence="1 2" key="1">
    <citation type="submission" date="2014-04" db="EMBL/GenBank/DDBJ databases">
        <title>Evolutionary Origins and Diversification of the Mycorrhizal Mutualists.</title>
        <authorList>
            <consortium name="DOE Joint Genome Institute"/>
            <consortium name="Mycorrhizal Genomics Consortium"/>
            <person name="Kohler A."/>
            <person name="Kuo A."/>
            <person name="Nagy L.G."/>
            <person name="Floudas D."/>
            <person name="Copeland A."/>
            <person name="Barry K.W."/>
            <person name="Cichocki N."/>
            <person name="Veneault-Fourrey C."/>
            <person name="LaButti K."/>
            <person name="Lindquist E.A."/>
            <person name="Lipzen A."/>
            <person name="Lundell T."/>
            <person name="Morin E."/>
            <person name="Murat C."/>
            <person name="Riley R."/>
            <person name="Ohm R."/>
            <person name="Sun H."/>
            <person name="Tunlid A."/>
            <person name="Henrissat B."/>
            <person name="Grigoriev I.V."/>
            <person name="Hibbett D.S."/>
            <person name="Martin F."/>
        </authorList>
    </citation>
    <scope>NUCLEOTIDE SEQUENCE [LARGE SCALE GENOMIC DNA]</scope>
    <source>
        <strain evidence="1 2">Koide BX008</strain>
    </source>
</reference>
<dbReference type="Proteomes" id="UP000054549">
    <property type="component" value="Unassembled WGS sequence"/>
</dbReference>
<evidence type="ECO:0000313" key="2">
    <source>
        <dbReference type="Proteomes" id="UP000054549"/>
    </source>
</evidence>
<keyword evidence="2" id="KW-1185">Reference proteome</keyword>
<dbReference type="OrthoDB" id="2788229at2759"/>
<sequence>MLVSSEGPTFSPEIISEIIGYLHDDKKTLRTLGLVSKHTLYESHQHLFSTVDFLGPLTDDAYDVWQDFDRFLRLVDVAWTSFTPAIQCIRLLGIYGKCADHHSIGRGIPLARIRTNLPNVKSLRLRSLNLTSIPSYILDLVFQLPIEHLSLGLVYGCNATNLLTFIENSRFQ</sequence>
<gene>
    <name evidence="1" type="ORF">M378DRAFT_9672</name>
</gene>
<dbReference type="AlphaFoldDB" id="A0A0C2XDP3"/>
<dbReference type="EMBL" id="KN818233">
    <property type="protein sequence ID" value="KIL66973.1"/>
    <property type="molecule type" value="Genomic_DNA"/>
</dbReference>
<dbReference type="InParanoid" id="A0A0C2XDP3"/>
<protein>
    <recommendedName>
        <fullName evidence="3">F-box domain-containing protein</fullName>
    </recommendedName>
</protein>
<name>A0A0C2XDP3_AMAMK</name>